<keyword evidence="8" id="KW-1185">Reference proteome</keyword>
<keyword evidence="3 6" id="KW-0812">Transmembrane</keyword>
<dbReference type="InterPro" id="IPR011701">
    <property type="entry name" value="MFS"/>
</dbReference>
<dbReference type="Proteomes" id="UP001642260">
    <property type="component" value="Unassembled WGS sequence"/>
</dbReference>
<evidence type="ECO:0000256" key="3">
    <source>
        <dbReference type="ARBA" id="ARBA00022692"/>
    </source>
</evidence>
<evidence type="ECO:0000256" key="5">
    <source>
        <dbReference type="ARBA" id="ARBA00023136"/>
    </source>
</evidence>
<protein>
    <recommendedName>
        <fullName evidence="9">Major facilitator superfamily (MFS) profile domain-containing protein</fullName>
    </recommendedName>
</protein>
<name>A0ABC8IQD4_ERUVS</name>
<evidence type="ECO:0008006" key="9">
    <source>
        <dbReference type="Google" id="ProtNLM"/>
    </source>
</evidence>
<keyword evidence="5 6" id="KW-0472">Membrane</keyword>
<organism evidence="7 8">
    <name type="scientific">Eruca vesicaria subsp. sativa</name>
    <name type="common">Garden rocket</name>
    <name type="synonym">Eruca sativa</name>
    <dbReference type="NCBI Taxonomy" id="29727"/>
    <lineage>
        <taxon>Eukaryota</taxon>
        <taxon>Viridiplantae</taxon>
        <taxon>Streptophyta</taxon>
        <taxon>Embryophyta</taxon>
        <taxon>Tracheophyta</taxon>
        <taxon>Spermatophyta</taxon>
        <taxon>Magnoliopsida</taxon>
        <taxon>eudicotyledons</taxon>
        <taxon>Gunneridae</taxon>
        <taxon>Pentapetalae</taxon>
        <taxon>rosids</taxon>
        <taxon>malvids</taxon>
        <taxon>Brassicales</taxon>
        <taxon>Brassicaceae</taxon>
        <taxon>Brassiceae</taxon>
        <taxon>Eruca</taxon>
    </lineage>
</organism>
<proteinExistence type="predicted"/>
<dbReference type="AlphaFoldDB" id="A0ABC8IQD4"/>
<dbReference type="Gene3D" id="1.20.1250.20">
    <property type="entry name" value="MFS general substrate transporter like domains"/>
    <property type="match status" value="1"/>
</dbReference>
<dbReference type="SUPFAM" id="SSF103473">
    <property type="entry name" value="MFS general substrate transporter"/>
    <property type="match status" value="1"/>
</dbReference>
<reference evidence="7 8" key="1">
    <citation type="submission" date="2022-03" db="EMBL/GenBank/DDBJ databases">
        <authorList>
            <person name="Macdonald S."/>
            <person name="Ahmed S."/>
            <person name="Newling K."/>
        </authorList>
    </citation>
    <scope>NUCLEOTIDE SEQUENCE [LARGE SCALE GENOMIC DNA]</scope>
</reference>
<gene>
    <name evidence="7" type="ORF">ERUC_LOCUS1476</name>
</gene>
<dbReference type="CDD" id="cd17330">
    <property type="entry name" value="MFS_SLC46_TetA_like"/>
    <property type="match status" value="1"/>
</dbReference>
<keyword evidence="2" id="KW-0813">Transport</keyword>
<feature type="transmembrane region" description="Helical" evidence="6">
    <location>
        <begin position="348"/>
        <end position="375"/>
    </location>
</feature>
<evidence type="ECO:0000256" key="2">
    <source>
        <dbReference type="ARBA" id="ARBA00022448"/>
    </source>
</evidence>
<dbReference type="PANTHER" id="PTHR23504">
    <property type="entry name" value="MAJOR FACILITATOR SUPERFAMILY DOMAIN-CONTAINING PROTEIN 10"/>
    <property type="match status" value="1"/>
</dbReference>
<dbReference type="InterPro" id="IPR036259">
    <property type="entry name" value="MFS_trans_sf"/>
</dbReference>
<evidence type="ECO:0000256" key="6">
    <source>
        <dbReference type="SAM" id="Phobius"/>
    </source>
</evidence>
<evidence type="ECO:0000256" key="4">
    <source>
        <dbReference type="ARBA" id="ARBA00022989"/>
    </source>
</evidence>
<feature type="transmembrane region" description="Helical" evidence="6">
    <location>
        <begin position="105"/>
        <end position="128"/>
    </location>
</feature>
<feature type="transmembrane region" description="Helical" evidence="6">
    <location>
        <begin position="425"/>
        <end position="445"/>
    </location>
</feature>
<keyword evidence="4 6" id="KW-1133">Transmembrane helix</keyword>
<comment type="subcellular location">
    <subcellularLocation>
        <location evidence="1">Membrane</location>
        <topology evidence="1">Multi-pass membrane protein</topology>
    </subcellularLocation>
</comment>
<dbReference type="Pfam" id="PF07690">
    <property type="entry name" value="MFS_1"/>
    <property type="match status" value="1"/>
</dbReference>
<feature type="transmembrane region" description="Helical" evidence="6">
    <location>
        <begin position="140"/>
        <end position="163"/>
    </location>
</feature>
<dbReference type="GO" id="GO:0016020">
    <property type="term" value="C:membrane"/>
    <property type="evidence" value="ECO:0007669"/>
    <property type="project" value="UniProtKB-SubCell"/>
</dbReference>
<feature type="transmembrane region" description="Helical" evidence="6">
    <location>
        <begin position="285"/>
        <end position="307"/>
    </location>
</feature>
<sequence>MAEEYTECLLENNKYHDHCPGCKVDQMKKSRRGFPFSELFSVWIVVLCTALPISSLFPFLYFMIDDFNIAKKEEDIGFYAGFVGCSFMLGRTVIFNTLFGLSVNFWMAIITRFCLGSFNGLLGPIKAYAIEIFRDEYQGLALSAVSTAWGIGLIIGPAMGGFLAQPAKQYPSLFSEKSVFGKFPYFLPCLVISCFALLVTIVSLRIPETLHNHKIADDASHDESIKLLSHDPESHEVTERNEKTSLLSNWPLMSSIIVYCILSLHDMAYTEVFSLWANSPRKYGGLGYSSADVGSVLAFSGFGLLVFQLSLYSYAERLLGPIIVTRISGSLGLVLLSSYPLIAKLSGLALTLTLNCASVAKNVLSISAVTGLFILQNNAVRQDQRGAANGLAMTGMSLFKAIGPAAAGIIYSWSEKRQDATFLPGTQMVFFILNTVLALGVLLTFKPFLAETKK</sequence>
<evidence type="ECO:0000256" key="1">
    <source>
        <dbReference type="ARBA" id="ARBA00004141"/>
    </source>
</evidence>
<comment type="caution">
    <text evidence="7">The sequence shown here is derived from an EMBL/GenBank/DDBJ whole genome shotgun (WGS) entry which is preliminary data.</text>
</comment>
<evidence type="ECO:0000313" key="8">
    <source>
        <dbReference type="Proteomes" id="UP001642260"/>
    </source>
</evidence>
<feature type="transmembrane region" description="Helical" evidence="6">
    <location>
        <begin position="40"/>
        <end position="64"/>
    </location>
</feature>
<feature type="transmembrane region" description="Helical" evidence="6">
    <location>
        <begin position="183"/>
        <end position="204"/>
    </location>
</feature>
<dbReference type="PANTHER" id="PTHR23504:SF114">
    <property type="entry name" value="PROTEIN ZINC INDUCED FACILITATOR-LIKE 1"/>
    <property type="match status" value="1"/>
</dbReference>
<feature type="transmembrane region" description="Helical" evidence="6">
    <location>
        <begin position="319"/>
        <end position="342"/>
    </location>
</feature>
<feature type="transmembrane region" description="Helical" evidence="6">
    <location>
        <begin position="76"/>
        <end position="99"/>
    </location>
</feature>
<accession>A0ABC8IQD4</accession>
<feature type="transmembrane region" description="Helical" evidence="6">
    <location>
        <begin position="246"/>
        <end position="265"/>
    </location>
</feature>
<evidence type="ECO:0000313" key="7">
    <source>
        <dbReference type="EMBL" id="CAH8292072.1"/>
    </source>
</evidence>
<feature type="transmembrane region" description="Helical" evidence="6">
    <location>
        <begin position="387"/>
        <end position="413"/>
    </location>
</feature>
<dbReference type="EMBL" id="CAKOAT010047933">
    <property type="protein sequence ID" value="CAH8292072.1"/>
    <property type="molecule type" value="Genomic_DNA"/>
</dbReference>